<dbReference type="Pfam" id="PF13472">
    <property type="entry name" value="Lipase_GDSL_2"/>
    <property type="match status" value="1"/>
</dbReference>
<accession>A0A5R9EY66</accession>
<organism evidence="2 3">
    <name type="scientific">Exobacillus caeni</name>
    <dbReference type="NCBI Taxonomy" id="2574798"/>
    <lineage>
        <taxon>Bacteria</taxon>
        <taxon>Bacillati</taxon>
        <taxon>Bacillota</taxon>
        <taxon>Bacilli</taxon>
        <taxon>Bacillales</taxon>
        <taxon>Guptibacillaceae</taxon>
        <taxon>Exobacillus</taxon>
    </lineage>
</organism>
<name>A0A5R9EY66_9BACL</name>
<reference evidence="2 3" key="1">
    <citation type="submission" date="2019-04" db="EMBL/GenBank/DDBJ databases">
        <title>Bacillus caeni sp. nov., a bacterium isolated from mangrove sediment.</title>
        <authorList>
            <person name="Huang H."/>
            <person name="Mo K."/>
            <person name="Hu Y."/>
        </authorList>
    </citation>
    <scope>NUCLEOTIDE SEQUENCE [LARGE SCALE GENOMIC DNA]</scope>
    <source>
        <strain evidence="2 3">HB172195</strain>
    </source>
</reference>
<evidence type="ECO:0000259" key="1">
    <source>
        <dbReference type="Pfam" id="PF13472"/>
    </source>
</evidence>
<evidence type="ECO:0000313" key="2">
    <source>
        <dbReference type="EMBL" id="TLS35439.1"/>
    </source>
</evidence>
<dbReference type="InterPro" id="IPR013830">
    <property type="entry name" value="SGNH_hydro"/>
</dbReference>
<dbReference type="EMBL" id="SWLG01000021">
    <property type="protein sequence ID" value="TLS35439.1"/>
    <property type="molecule type" value="Genomic_DNA"/>
</dbReference>
<comment type="caution">
    <text evidence="2">The sequence shown here is derived from an EMBL/GenBank/DDBJ whole genome shotgun (WGS) entry which is preliminary data.</text>
</comment>
<dbReference type="InterPro" id="IPR036514">
    <property type="entry name" value="SGNH_hydro_sf"/>
</dbReference>
<gene>
    <name evidence="2" type="ORF">FCL54_20295</name>
</gene>
<dbReference type="AlphaFoldDB" id="A0A5R9EY66"/>
<dbReference type="Proteomes" id="UP000308230">
    <property type="component" value="Unassembled WGS sequence"/>
</dbReference>
<dbReference type="OrthoDB" id="252349at2"/>
<protein>
    <recommendedName>
        <fullName evidence="1">SGNH hydrolase-type esterase domain-containing protein</fullName>
    </recommendedName>
</protein>
<proteinExistence type="predicted"/>
<dbReference type="InterPro" id="IPR051532">
    <property type="entry name" value="Ester_Hydrolysis_Enzymes"/>
</dbReference>
<dbReference type="PANTHER" id="PTHR30383:SF27">
    <property type="entry name" value="SPORE GERMINATION LIPASE LIPC"/>
    <property type="match status" value="1"/>
</dbReference>
<evidence type="ECO:0000313" key="3">
    <source>
        <dbReference type="Proteomes" id="UP000308230"/>
    </source>
</evidence>
<dbReference type="Gene3D" id="3.40.50.1110">
    <property type="entry name" value="SGNH hydrolase"/>
    <property type="match status" value="1"/>
</dbReference>
<dbReference type="PANTHER" id="PTHR30383">
    <property type="entry name" value="THIOESTERASE 1/PROTEASE 1/LYSOPHOSPHOLIPASE L1"/>
    <property type="match status" value="1"/>
</dbReference>
<dbReference type="GO" id="GO:0004622">
    <property type="term" value="F:phosphatidylcholine lysophospholipase activity"/>
    <property type="evidence" value="ECO:0007669"/>
    <property type="project" value="TreeGrafter"/>
</dbReference>
<feature type="domain" description="SGNH hydrolase-type esterase" evidence="1">
    <location>
        <begin position="42"/>
        <end position="230"/>
    </location>
</feature>
<keyword evidence="3" id="KW-1185">Reference proteome</keyword>
<sequence length="251" mass="28145">MAIILFIGGLYYILVPSSAQSMFESTIDNIGLAEKDVTFTSIGDSLSFGIGDTDDHGYLGDVKKLYESKCNFNVNVEDYGVPDDTSRQLLARLETINVKEALSEANIIIVNIGTNDFLNSVGTSLFNLNTEKLQSGKKIYRSNLKKTIAKIRRENRTAPIYFVGLYNPYPEKLADTRLSRVIADWNNEIKSLASEKKNINYIGTQKLFKGKEKATYFSDSLHPNELGYKLVSNKIFSEIKENACFNSSTEK</sequence>
<dbReference type="SUPFAM" id="SSF52266">
    <property type="entry name" value="SGNH hydrolase"/>
    <property type="match status" value="1"/>
</dbReference>